<evidence type="ECO:0000256" key="2">
    <source>
        <dbReference type="SAM" id="Phobius"/>
    </source>
</evidence>
<dbReference type="AlphaFoldDB" id="A0A918AG88"/>
<feature type="region of interest" description="Disordered" evidence="1">
    <location>
        <begin position="1"/>
        <end position="40"/>
    </location>
</feature>
<evidence type="ECO:0000313" key="3">
    <source>
        <dbReference type="EMBL" id="GGP18399.1"/>
    </source>
</evidence>
<reference evidence="3" key="1">
    <citation type="journal article" date="2014" name="Int. J. Syst. Evol. Microbiol.">
        <title>Complete genome sequence of Corynebacterium casei LMG S-19264T (=DSM 44701T), isolated from a smear-ripened cheese.</title>
        <authorList>
            <consortium name="US DOE Joint Genome Institute (JGI-PGF)"/>
            <person name="Walter F."/>
            <person name="Albersmeier A."/>
            <person name="Kalinowski J."/>
            <person name="Ruckert C."/>
        </authorList>
    </citation>
    <scope>NUCLEOTIDE SEQUENCE</scope>
    <source>
        <strain evidence="3">CGMCC 4.7430</strain>
    </source>
</reference>
<keyword evidence="2" id="KW-1133">Transmembrane helix</keyword>
<reference evidence="3" key="2">
    <citation type="submission" date="2020-09" db="EMBL/GenBank/DDBJ databases">
        <authorList>
            <person name="Sun Q."/>
            <person name="Zhou Y."/>
        </authorList>
    </citation>
    <scope>NUCLEOTIDE SEQUENCE</scope>
    <source>
        <strain evidence="3">CGMCC 4.7430</strain>
    </source>
</reference>
<evidence type="ECO:0000256" key="1">
    <source>
        <dbReference type="SAM" id="MobiDB-lite"/>
    </source>
</evidence>
<gene>
    <name evidence="3" type="ORF">GCM10012278_90490</name>
</gene>
<protein>
    <submittedName>
        <fullName evidence="3">Uncharacterized protein</fullName>
    </submittedName>
</protein>
<dbReference type="Pfam" id="PF20444">
    <property type="entry name" value="DUF6703"/>
    <property type="match status" value="1"/>
</dbReference>
<keyword evidence="2" id="KW-0472">Membrane</keyword>
<keyword evidence="4" id="KW-1185">Reference proteome</keyword>
<feature type="transmembrane region" description="Helical" evidence="2">
    <location>
        <begin position="75"/>
        <end position="108"/>
    </location>
</feature>
<sequence length="140" mass="15219">MATNDDRRKHPLAQPRPAESGKQAGRQGGKPKRPLPPGEQFFTPGATGLRKAVEQRSATPLAFLFTQVPKWVPPAVMVALLLTGFVVTNWLGGVAVLPVLAFIVWLAYLSWPSLKVSGKLLRVAMSTFLVLVVATRFGLF</sequence>
<keyword evidence="2" id="KW-0812">Transmembrane</keyword>
<accession>A0A918AG88</accession>
<evidence type="ECO:0000313" key="4">
    <source>
        <dbReference type="Proteomes" id="UP000660745"/>
    </source>
</evidence>
<dbReference type="RefSeq" id="WP_189144976.1">
    <property type="nucleotide sequence ID" value="NZ_BMNK01000029.1"/>
</dbReference>
<comment type="caution">
    <text evidence="3">The sequence shown here is derived from an EMBL/GenBank/DDBJ whole genome shotgun (WGS) entry which is preliminary data.</text>
</comment>
<dbReference type="Proteomes" id="UP000660745">
    <property type="component" value="Unassembled WGS sequence"/>
</dbReference>
<dbReference type="InterPro" id="IPR046549">
    <property type="entry name" value="DUF6703"/>
</dbReference>
<organism evidence="3 4">
    <name type="scientific">Nonomuraea glycinis</name>
    <dbReference type="NCBI Taxonomy" id="2047744"/>
    <lineage>
        <taxon>Bacteria</taxon>
        <taxon>Bacillati</taxon>
        <taxon>Actinomycetota</taxon>
        <taxon>Actinomycetes</taxon>
        <taxon>Streptosporangiales</taxon>
        <taxon>Streptosporangiaceae</taxon>
        <taxon>Nonomuraea</taxon>
    </lineage>
</organism>
<name>A0A918AG88_9ACTN</name>
<dbReference type="EMBL" id="BMNK01000029">
    <property type="protein sequence ID" value="GGP18399.1"/>
    <property type="molecule type" value="Genomic_DNA"/>
</dbReference>
<feature type="transmembrane region" description="Helical" evidence="2">
    <location>
        <begin position="120"/>
        <end position="139"/>
    </location>
</feature>
<proteinExistence type="predicted"/>